<gene>
    <name evidence="2" type="ORF">KK1_021428</name>
</gene>
<dbReference type="Proteomes" id="UP000075243">
    <property type="component" value="Chromosome 1"/>
</dbReference>
<dbReference type="EMBL" id="CM003603">
    <property type="protein sequence ID" value="KYP77157.1"/>
    <property type="molecule type" value="Genomic_DNA"/>
</dbReference>
<feature type="domain" description="Reverse transcriptase Ty1/copia-type" evidence="1">
    <location>
        <begin position="85"/>
        <end position="148"/>
    </location>
</feature>
<dbReference type="AlphaFoldDB" id="A0A151UCY1"/>
<proteinExistence type="predicted"/>
<name>A0A151UCY1_CAJCA</name>
<accession>A0A151UCY1</accession>
<organism evidence="2 3">
    <name type="scientific">Cajanus cajan</name>
    <name type="common">Pigeon pea</name>
    <name type="synonym">Cajanus indicus</name>
    <dbReference type="NCBI Taxonomy" id="3821"/>
    <lineage>
        <taxon>Eukaryota</taxon>
        <taxon>Viridiplantae</taxon>
        <taxon>Streptophyta</taxon>
        <taxon>Embryophyta</taxon>
        <taxon>Tracheophyta</taxon>
        <taxon>Spermatophyta</taxon>
        <taxon>Magnoliopsida</taxon>
        <taxon>eudicotyledons</taxon>
        <taxon>Gunneridae</taxon>
        <taxon>Pentapetalae</taxon>
        <taxon>rosids</taxon>
        <taxon>fabids</taxon>
        <taxon>Fabales</taxon>
        <taxon>Fabaceae</taxon>
        <taxon>Papilionoideae</taxon>
        <taxon>50 kb inversion clade</taxon>
        <taxon>NPAAA clade</taxon>
        <taxon>indigoferoid/millettioid clade</taxon>
        <taxon>Phaseoleae</taxon>
        <taxon>Cajanus</taxon>
    </lineage>
</organism>
<keyword evidence="3" id="KW-1185">Reference proteome</keyword>
<dbReference type="InterPro" id="IPR013103">
    <property type="entry name" value="RVT_2"/>
</dbReference>
<sequence>MDPSSSTPSHDSNLDWPIAIRKGSRPTCNLHPIYNFLSYHHFSPSYFSFVSSRSSTTVSKTINEALDHPGWRQAMIDEMQALAHNGTWELVPLPPGKKTAGCRWVYAVKIGPKGEVDFLKARLVAKGYTQICGLDYCDTFSPVAKITTI</sequence>
<reference evidence="2 3" key="1">
    <citation type="journal article" date="2012" name="Nat. Biotechnol.">
        <title>Draft genome sequence of pigeonpea (Cajanus cajan), an orphan legume crop of resource-poor farmers.</title>
        <authorList>
            <person name="Varshney R.K."/>
            <person name="Chen W."/>
            <person name="Li Y."/>
            <person name="Bharti A.K."/>
            <person name="Saxena R.K."/>
            <person name="Schlueter J.A."/>
            <person name="Donoghue M.T."/>
            <person name="Azam S."/>
            <person name="Fan G."/>
            <person name="Whaley A.M."/>
            <person name="Farmer A.D."/>
            <person name="Sheridan J."/>
            <person name="Iwata A."/>
            <person name="Tuteja R."/>
            <person name="Penmetsa R.V."/>
            <person name="Wu W."/>
            <person name="Upadhyaya H.D."/>
            <person name="Yang S.P."/>
            <person name="Shah T."/>
            <person name="Saxena K.B."/>
            <person name="Michael T."/>
            <person name="McCombie W.R."/>
            <person name="Yang B."/>
            <person name="Zhang G."/>
            <person name="Yang H."/>
            <person name="Wang J."/>
            <person name="Spillane C."/>
            <person name="Cook D.R."/>
            <person name="May G.D."/>
            <person name="Xu X."/>
            <person name="Jackson S.A."/>
        </authorList>
    </citation>
    <scope>NUCLEOTIDE SEQUENCE [LARGE SCALE GENOMIC DNA]</scope>
    <source>
        <strain evidence="3">cv. Asha</strain>
    </source>
</reference>
<dbReference type="Gramene" id="C.cajan_20808.t">
    <property type="protein sequence ID" value="C.cajan_20808.t.cds1"/>
    <property type="gene ID" value="C.cajan_20808"/>
</dbReference>
<evidence type="ECO:0000313" key="2">
    <source>
        <dbReference type="EMBL" id="KYP77157.1"/>
    </source>
</evidence>
<evidence type="ECO:0000259" key="1">
    <source>
        <dbReference type="Pfam" id="PF07727"/>
    </source>
</evidence>
<evidence type="ECO:0000313" key="3">
    <source>
        <dbReference type="Proteomes" id="UP000075243"/>
    </source>
</evidence>
<dbReference type="Pfam" id="PF07727">
    <property type="entry name" value="RVT_2"/>
    <property type="match status" value="1"/>
</dbReference>
<protein>
    <recommendedName>
        <fullName evidence="1">Reverse transcriptase Ty1/copia-type domain-containing protein</fullName>
    </recommendedName>
</protein>
<dbReference type="OMA" id="QICGLDY"/>